<gene>
    <name evidence="7" type="ORF">LX73_0864</name>
</gene>
<keyword evidence="3" id="KW-1133">Transmembrane helix</keyword>
<feature type="signal peptide" evidence="4">
    <location>
        <begin position="1"/>
        <end position="19"/>
    </location>
</feature>
<evidence type="ECO:0000256" key="4">
    <source>
        <dbReference type="SAM" id="SignalP"/>
    </source>
</evidence>
<evidence type="ECO:0000256" key="1">
    <source>
        <dbReference type="ARBA" id="ARBA00022553"/>
    </source>
</evidence>
<dbReference type="Pfam" id="PF07494">
    <property type="entry name" value="Reg_prop"/>
    <property type="match status" value="9"/>
</dbReference>
<dbReference type="InterPro" id="IPR003961">
    <property type="entry name" value="FN3_dom"/>
</dbReference>
<proteinExistence type="predicted"/>
<comment type="caution">
    <text evidence="7">The sequence shown here is derived from an EMBL/GenBank/DDBJ whole genome shotgun (WGS) entry which is preliminary data.</text>
</comment>
<feature type="transmembrane region" description="Helical" evidence="3">
    <location>
        <begin position="731"/>
        <end position="752"/>
    </location>
</feature>
<dbReference type="AlphaFoldDB" id="A0A5D3YN45"/>
<dbReference type="Gene3D" id="1.20.5.1930">
    <property type="match status" value="1"/>
</dbReference>
<dbReference type="EMBL" id="VNHY01000001">
    <property type="protein sequence ID" value="TYP95556.1"/>
    <property type="molecule type" value="Genomic_DNA"/>
</dbReference>
<dbReference type="CDD" id="cd00063">
    <property type="entry name" value="FN3"/>
    <property type="match status" value="1"/>
</dbReference>
<keyword evidence="4" id="KW-0732">Signal</keyword>
<name>A0A5D3YN45_9BACT</name>
<dbReference type="CDD" id="cd16917">
    <property type="entry name" value="HATPase_UhpB-NarQ-NarX-like"/>
    <property type="match status" value="1"/>
</dbReference>
<keyword evidence="1" id="KW-0597">Phosphoprotein</keyword>
<dbReference type="OrthoDB" id="9778366at2"/>
<dbReference type="Gene3D" id="3.30.565.10">
    <property type="entry name" value="Histidine kinase-like ATPase, C-terminal domain"/>
    <property type="match status" value="1"/>
</dbReference>
<keyword evidence="8" id="KW-1185">Reference proteome</keyword>
<evidence type="ECO:0000313" key="7">
    <source>
        <dbReference type="EMBL" id="TYP95556.1"/>
    </source>
</evidence>
<feature type="region of interest" description="Disordered" evidence="2">
    <location>
        <begin position="904"/>
        <end position="923"/>
    </location>
</feature>
<evidence type="ECO:0000259" key="5">
    <source>
        <dbReference type="Pfam" id="PF07495"/>
    </source>
</evidence>
<feature type="chain" id="PRO_5022949908" evidence="4">
    <location>
        <begin position="20"/>
        <end position="952"/>
    </location>
</feature>
<evidence type="ECO:0000256" key="2">
    <source>
        <dbReference type="SAM" id="MobiDB-lite"/>
    </source>
</evidence>
<reference evidence="7 8" key="1">
    <citation type="submission" date="2019-07" db="EMBL/GenBank/DDBJ databases">
        <title>Genomic Encyclopedia of Archaeal and Bacterial Type Strains, Phase II (KMG-II): from individual species to whole genera.</title>
        <authorList>
            <person name="Goeker M."/>
        </authorList>
    </citation>
    <scope>NUCLEOTIDE SEQUENCE [LARGE SCALE GENOMIC DNA]</scope>
    <source>
        <strain evidence="7 8">DSM 21935</strain>
    </source>
</reference>
<feature type="domain" description="Signal transduction histidine kinase subgroup 3 dimerisation and phosphoacceptor" evidence="6">
    <location>
        <begin position="764"/>
        <end position="821"/>
    </location>
</feature>
<feature type="compositionally biased region" description="Polar residues" evidence="2">
    <location>
        <begin position="907"/>
        <end position="923"/>
    </location>
</feature>
<dbReference type="GO" id="GO:0000155">
    <property type="term" value="F:phosphorelay sensor kinase activity"/>
    <property type="evidence" value="ECO:0007669"/>
    <property type="project" value="InterPro"/>
</dbReference>
<dbReference type="InterPro" id="IPR011110">
    <property type="entry name" value="Reg_prop"/>
</dbReference>
<feature type="domain" description="Two component regulator three Y" evidence="5">
    <location>
        <begin position="662"/>
        <end position="724"/>
    </location>
</feature>
<accession>A0A5D3YN45</accession>
<dbReference type="GO" id="GO:0016020">
    <property type="term" value="C:membrane"/>
    <property type="evidence" value="ECO:0007669"/>
    <property type="project" value="InterPro"/>
</dbReference>
<keyword evidence="3" id="KW-0812">Transmembrane</keyword>
<sequence length="952" mass="108029">MKRLLLFIFLIVTAGAVQAQTFPFRTYSIERGLSEAVVNDLMQDNDGYLWIGTSYGLNRFDGFQFKNYYAEDGLLSNKILSLYEDSANRLWIGTGSGVNIMKEDSVHVLSKLSPLESSTILDIHEDQQGEFWFATDGEGVWHLDGEDNLTQYSETHGIGSNRVRAIVEDQQGVLWFGTRDGVTKLEDGNLRTFTTNHGLPDDRIRDLIINDDNVLWIASRGGLCRQERNQMDCYDEQDGLINNRIRSMSRDRNGNLWLGTEEGVSYFNGREFTNYSVDEGLANNIIYATHYDREGNIWFGSYGGGISLFLGDHLKNYTSGQGLPNNVVTSISEDRDGHPWIATYGGGIAELSSGKFDVYDADRGLVDNKVYTLEYTSDNQLLIGTRWGLSIYDGTNFLNFNKDELPYRKVRDVLKVEESNEIWMGTYGEGIIRYKEGSFRQYTEEDGLVNNTVLALKKTQDGSIWIATYGGISRLNGQEFTNYTITDGLPNNGVIDILEDDSGALWFATFGGIARFEQGSFKTITPEDGLPGNVFYFINKDDQGFYWIGTNKGVVRFDYDTFQLAKTDSAVHPFRLITQDQGLVANEMNAGASFKDSNGHLWFGSVDGLTQLDPSQLDTSRGPPKIHIENIRVSGEPISMKPNMEISSDNQNITFEFIGISFTAPEQVRYEYRLKNSGGEWQQTNRRTARYSSLMGGDYTFQVRARNNDGQWSTEIAEVQFRVLAPFWQQWWFIGLVVLILAAIIFFIYNYYRVRKMMEMERMRVQIASDLHDDVGSALTEIALQSDFLQTMDVNSKLQDSLQQIGNQSRKIVTSLDDIVWSIDARNDTVGDLTDRMQDYVNNVLPQKTIAYNFQGNMDKKLDVTLKENLYLIFKEAINNVAKHSNAQKVEVELRTDGDNFRMSIKDNGTTSSANRKSGQGMRNMNMRAKRIDADIMFNNDSGFEVYVKRES</sequence>
<dbReference type="InterPro" id="IPR036890">
    <property type="entry name" value="HATPase_C_sf"/>
</dbReference>
<dbReference type="InterPro" id="IPR013783">
    <property type="entry name" value="Ig-like_fold"/>
</dbReference>
<dbReference type="Pfam" id="PF07730">
    <property type="entry name" value="HisKA_3"/>
    <property type="match status" value="1"/>
</dbReference>
<dbReference type="Proteomes" id="UP000324595">
    <property type="component" value="Unassembled WGS sequence"/>
</dbReference>
<organism evidence="7 8">
    <name type="scientific">Fodinibius salinus</name>
    <dbReference type="NCBI Taxonomy" id="860790"/>
    <lineage>
        <taxon>Bacteria</taxon>
        <taxon>Pseudomonadati</taxon>
        <taxon>Balneolota</taxon>
        <taxon>Balneolia</taxon>
        <taxon>Balneolales</taxon>
        <taxon>Balneolaceae</taxon>
        <taxon>Fodinibius</taxon>
    </lineage>
</organism>
<dbReference type="GO" id="GO:0046983">
    <property type="term" value="F:protein dimerization activity"/>
    <property type="evidence" value="ECO:0007669"/>
    <property type="project" value="InterPro"/>
</dbReference>
<dbReference type="RefSeq" id="WP_148898220.1">
    <property type="nucleotide sequence ID" value="NZ_VNHY01000001.1"/>
</dbReference>
<evidence type="ECO:0000256" key="3">
    <source>
        <dbReference type="SAM" id="Phobius"/>
    </source>
</evidence>
<dbReference type="PANTHER" id="PTHR43547">
    <property type="entry name" value="TWO-COMPONENT HISTIDINE KINASE"/>
    <property type="match status" value="1"/>
</dbReference>
<dbReference type="Pfam" id="PF07495">
    <property type="entry name" value="Y_Y_Y"/>
    <property type="match status" value="1"/>
</dbReference>
<dbReference type="SUPFAM" id="SSF63829">
    <property type="entry name" value="Calcium-dependent phosphotriesterase"/>
    <property type="match status" value="3"/>
</dbReference>
<dbReference type="SUPFAM" id="SSF55874">
    <property type="entry name" value="ATPase domain of HSP90 chaperone/DNA topoisomerase II/histidine kinase"/>
    <property type="match status" value="1"/>
</dbReference>
<keyword evidence="3" id="KW-0472">Membrane</keyword>
<dbReference type="InterPro" id="IPR015943">
    <property type="entry name" value="WD40/YVTN_repeat-like_dom_sf"/>
</dbReference>
<dbReference type="InterPro" id="IPR011123">
    <property type="entry name" value="Y_Y_Y"/>
</dbReference>
<evidence type="ECO:0000259" key="6">
    <source>
        <dbReference type="Pfam" id="PF07730"/>
    </source>
</evidence>
<dbReference type="InterPro" id="IPR011712">
    <property type="entry name" value="Sig_transdc_His_kin_sub3_dim/P"/>
</dbReference>
<dbReference type="Gene3D" id="2.60.40.10">
    <property type="entry name" value="Immunoglobulins"/>
    <property type="match status" value="1"/>
</dbReference>
<protein>
    <submittedName>
        <fullName evidence="7">Ligand-binding sensor domain-containing protein</fullName>
    </submittedName>
</protein>
<dbReference type="Gene3D" id="2.130.10.10">
    <property type="entry name" value="YVTN repeat-like/Quinoprotein amine dehydrogenase"/>
    <property type="match status" value="3"/>
</dbReference>
<evidence type="ECO:0000313" key="8">
    <source>
        <dbReference type="Proteomes" id="UP000324595"/>
    </source>
</evidence>
<dbReference type="PANTHER" id="PTHR43547:SF2">
    <property type="entry name" value="HYBRID SIGNAL TRANSDUCTION HISTIDINE KINASE C"/>
    <property type="match status" value="1"/>
</dbReference>